<reference evidence="2" key="1">
    <citation type="submission" date="2018-01" db="EMBL/GenBank/DDBJ databases">
        <authorList>
            <person name="Alioto T."/>
            <person name="Alioto T."/>
        </authorList>
    </citation>
    <scope>NUCLEOTIDE SEQUENCE [LARGE SCALE GENOMIC DNA]</scope>
</reference>
<organism evidence="1 2">
    <name type="scientific">Drosophila guanche</name>
    <name type="common">Fruit fly</name>
    <dbReference type="NCBI Taxonomy" id="7266"/>
    <lineage>
        <taxon>Eukaryota</taxon>
        <taxon>Metazoa</taxon>
        <taxon>Ecdysozoa</taxon>
        <taxon>Arthropoda</taxon>
        <taxon>Hexapoda</taxon>
        <taxon>Insecta</taxon>
        <taxon>Pterygota</taxon>
        <taxon>Neoptera</taxon>
        <taxon>Endopterygota</taxon>
        <taxon>Diptera</taxon>
        <taxon>Brachycera</taxon>
        <taxon>Muscomorpha</taxon>
        <taxon>Ephydroidea</taxon>
        <taxon>Drosophilidae</taxon>
        <taxon>Drosophila</taxon>
        <taxon>Sophophora</taxon>
    </lineage>
</organism>
<name>A0A3B0KFR7_DROGU</name>
<accession>A0A3B0KFR7</accession>
<evidence type="ECO:0000313" key="1">
    <source>
        <dbReference type="EMBL" id="SPP87210.1"/>
    </source>
</evidence>
<keyword evidence="2" id="KW-1185">Reference proteome</keyword>
<dbReference type="Proteomes" id="UP000268350">
    <property type="component" value="Unassembled WGS sequence"/>
</dbReference>
<dbReference type="EMBL" id="OUUW01000012">
    <property type="protein sequence ID" value="SPP87210.1"/>
    <property type="molecule type" value="Genomic_DNA"/>
</dbReference>
<feature type="non-terminal residue" evidence="1">
    <location>
        <position position="160"/>
    </location>
</feature>
<dbReference type="AlphaFoldDB" id="A0A3B0KFR7"/>
<proteinExistence type="predicted"/>
<protein>
    <submittedName>
        <fullName evidence="1">Uncharacterized protein</fullName>
    </submittedName>
</protein>
<sequence>MCNNNNCESGGNGYDKNAENGFHFANAAIPATPPPAYAPANAVEDKCDNNNVTDAKLNLNSNTCSDCPSIKLKRSSAPVHNRRHRRSSSLPKLFKSMSLIVNGGNGNGATLRQQQSMVASTGFTCNCCQATVVAAEATGQQQQQQVTKERRKSFFRLDFG</sequence>
<evidence type="ECO:0000313" key="2">
    <source>
        <dbReference type="Proteomes" id="UP000268350"/>
    </source>
</evidence>
<gene>
    <name evidence="1" type="ORF">DGUA_6G009551</name>
</gene>